<dbReference type="EMBL" id="CANTFL010000561">
    <property type="protein sequence ID" value="CAI5724679.1"/>
    <property type="molecule type" value="Genomic_DNA"/>
</dbReference>
<dbReference type="Pfam" id="PF00168">
    <property type="entry name" value="C2"/>
    <property type="match status" value="1"/>
</dbReference>
<feature type="domain" description="C2" evidence="2">
    <location>
        <begin position="340"/>
        <end position="438"/>
    </location>
</feature>
<dbReference type="InterPro" id="IPR035892">
    <property type="entry name" value="C2_domain_sf"/>
</dbReference>
<dbReference type="SMART" id="SM00239">
    <property type="entry name" value="C2"/>
    <property type="match status" value="1"/>
</dbReference>
<dbReference type="Gene3D" id="2.60.40.150">
    <property type="entry name" value="C2 domain"/>
    <property type="match status" value="1"/>
</dbReference>
<feature type="region of interest" description="Disordered" evidence="1">
    <location>
        <begin position="207"/>
        <end position="290"/>
    </location>
</feature>
<dbReference type="AlphaFoldDB" id="A0AAV0TP27"/>
<evidence type="ECO:0000259" key="2">
    <source>
        <dbReference type="SMART" id="SM00239"/>
    </source>
</evidence>
<comment type="caution">
    <text evidence="3">The sequence shown here is derived from an EMBL/GenBank/DDBJ whole genome shotgun (WGS) entry which is preliminary data.</text>
</comment>
<protein>
    <recommendedName>
        <fullName evidence="2">C2 domain-containing protein</fullName>
    </recommendedName>
</protein>
<dbReference type="InterPro" id="IPR000008">
    <property type="entry name" value="C2_dom"/>
</dbReference>
<accession>A0AAV0TP27</accession>
<gene>
    <name evidence="3" type="ORF">HBR001_LOCUS3417</name>
</gene>
<feature type="compositionally biased region" description="Basic and acidic residues" evidence="1">
    <location>
        <begin position="216"/>
        <end position="234"/>
    </location>
</feature>
<dbReference type="Proteomes" id="UP001162031">
    <property type="component" value="Unassembled WGS sequence"/>
</dbReference>
<feature type="region of interest" description="Disordered" evidence="1">
    <location>
        <begin position="1"/>
        <end position="27"/>
    </location>
</feature>
<evidence type="ECO:0000256" key="1">
    <source>
        <dbReference type="SAM" id="MobiDB-lite"/>
    </source>
</evidence>
<sequence length="552" mass="59777">MTLEPRSAPLSTTTTTTTTTAPCAPPMPLFSSSKRAAAAPLCPARAVSLTAYNDSDDNTDAHVIDHSSSDSDVPPMEQLLVNHLRFAHAVRQNDAAQILQFLAKDVTLRAMDGARHDGQSAALACLVGARMTKLSSNLRVKGFPTRAGACQSTFVYEHGLVFKDPLYMEVLDWTADGASVVRIAHVPLLADAKNSKTLQDFARMTSLRHDKKQHARVADARCAGDAKENTHHKDEDDDDDEDEGGRWSSRGSRFSEGTGRSSSLCGHMGGPMRRSQRRRPKSSIDSSSSTALTAASLRLSTCSSSSSSQSGAQEVAVQPLAVGAAAAATGATSSRWKMPEVELVEISCTNLTPIRRRKTVNPFVTVQCPETKTEWKSPVMRREPNPTWNTMPLRIPVHAHAGVVEIALWDHSFFRSVKVAGAALVESDVLTNDSEFGATIQLERYDVGRIDGEPQYVTMNFRFVRRGDVPARASNETGHNTARGDASEAGKTAQQTSVRGSVLDNGLKWLVVQPHANGQHVSGLAMLFRAAVVAAMVWMLFHATLGWPKQVL</sequence>
<organism evidence="3 4">
    <name type="scientific">Hyaloperonospora brassicae</name>
    <name type="common">Brassica downy mildew</name>
    <name type="synonym">Peronospora brassicae</name>
    <dbReference type="NCBI Taxonomy" id="162125"/>
    <lineage>
        <taxon>Eukaryota</taxon>
        <taxon>Sar</taxon>
        <taxon>Stramenopiles</taxon>
        <taxon>Oomycota</taxon>
        <taxon>Peronosporomycetes</taxon>
        <taxon>Peronosporales</taxon>
        <taxon>Peronosporaceae</taxon>
        <taxon>Hyaloperonospora</taxon>
    </lineage>
</organism>
<evidence type="ECO:0000313" key="3">
    <source>
        <dbReference type="EMBL" id="CAI5724679.1"/>
    </source>
</evidence>
<proteinExistence type="predicted"/>
<feature type="compositionally biased region" description="Low complexity" evidence="1">
    <location>
        <begin position="246"/>
        <end position="257"/>
    </location>
</feature>
<feature type="region of interest" description="Disordered" evidence="1">
    <location>
        <begin position="470"/>
        <end position="498"/>
    </location>
</feature>
<name>A0AAV0TP27_HYABA</name>
<reference evidence="3" key="1">
    <citation type="submission" date="2022-12" db="EMBL/GenBank/DDBJ databases">
        <authorList>
            <person name="Webb A."/>
        </authorList>
    </citation>
    <scope>NUCLEOTIDE SEQUENCE</scope>
    <source>
        <strain evidence="3">Hp1</strain>
    </source>
</reference>
<evidence type="ECO:0000313" key="4">
    <source>
        <dbReference type="Proteomes" id="UP001162031"/>
    </source>
</evidence>
<keyword evidence="4" id="KW-1185">Reference proteome</keyword>
<dbReference type="SUPFAM" id="SSF49562">
    <property type="entry name" value="C2 domain (Calcium/lipid-binding domain, CaLB)"/>
    <property type="match status" value="1"/>
</dbReference>